<gene>
    <name evidence="3" type="ORF">E0F88_04655</name>
</gene>
<feature type="transmembrane region" description="Helical" evidence="1">
    <location>
        <begin position="350"/>
        <end position="371"/>
    </location>
</feature>
<dbReference type="InterPro" id="IPR005625">
    <property type="entry name" value="PepSY-ass_TM"/>
</dbReference>
<organism evidence="3 4">
    <name type="scientific">Dyadobacter psychrotolerans</name>
    <dbReference type="NCBI Taxonomy" id="2541721"/>
    <lineage>
        <taxon>Bacteria</taxon>
        <taxon>Pseudomonadati</taxon>
        <taxon>Bacteroidota</taxon>
        <taxon>Cytophagia</taxon>
        <taxon>Cytophagales</taxon>
        <taxon>Spirosomataceae</taxon>
        <taxon>Dyadobacter</taxon>
    </lineage>
</organism>
<feature type="transmembrane region" description="Helical" evidence="1">
    <location>
        <begin position="155"/>
        <end position="176"/>
    </location>
</feature>
<keyword evidence="1" id="KW-0472">Membrane</keyword>
<dbReference type="AlphaFoldDB" id="A0A4R5E0Q8"/>
<feature type="domain" description="PepSY" evidence="2">
    <location>
        <begin position="72"/>
        <end position="130"/>
    </location>
</feature>
<dbReference type="Pfam" id="PF03929">
    <property type="entry name" value="PepSY_TM"/>
    <property type="match status" value="1"/>
</dbReference>
<dbReference type="EMBL" id="SMFL01000002">
    <property type="protein sequence ID" value="TDE17193.1"/>
    <property type="molecule type" value="Genomic_DNA"/>
</dbReference>
<accession>A0A4R5E0Q8</accession>
<evidence type="ECO:0000259" key="2">
    <source>
        <dbReference type="Pfam" id="PF03413"/>
    </source>
</evidence>
<proteinExistence type="predicted"/>
<keyword evidence="1" id="KW-0812">Transmembrane</keyword>
<protein>
    <submittedName>
        <fullName evidence="3">PepSY domain-containing protein</fullName>
    </submittedName>
</protein>
<dbReference type="OrthoDB" id="111691at2"/>
<keyword evidence="1" id="KW-1133">Transmembrane helix</keyword>
<dbReference type="Pfam" id="PF03413">
    <property type="entry name" value="PepSY"/>
    <property type="match status" value="1"/>
</dbReference>
<evidence type="ECO:0000313" key="4">
    <source>
        <dbReference type="Proteomes" id="UP000294850"/>
    </source>
</evidence>
<feature type="transmembrane region" description="Helical" evidence="1">
    <location>
        <begin position="21"/>
        <end position="50"/>
    </location>
</feature>
<comment type="caution">
    <text evidence="3">The sequence shown here is derived from an EMBL/GenBank/DDBJ whole genome shotgun (WGS) entry which is preliminary data.</text>
</comment>
<evidence type="ECO:0000313" key="3">
    <source>
        <dbReference type="EMBL" id="TDE17193.1"/>
    </source>
</evidence>
<dbReference type="RefSeq" id="WP_131956957.1">
    <property type="nucleotide sequence ID" value="NZ_SMFL01000002.1"/>
</dbReference>
<dbReference type="Proteomes" id="UP000294850">
    <property type="component" value="Unassembled WGS sequence"/>
</dbReference>
<dbReference type="PANTHER" id="PTHR34219:SF3">
    <property type="entry name" value="BLL7967 PROTEIN"/>
    <property type="match status" value="1"/>
</dbReference>
<dbReference type="InterPro" id="IPR025711">
    <property type="entry name" value="PepSY"/>
</dbReference>
<dbReference type="PANTHER" id="PTHR34219">
    <property type="entry name" value="IRON-REGULATED INNER MEMBRANE PROTEIN-RELATED"/>
    <property type="match status" value="1"/>
</dbReference>
<reference evidence="3 4" key="1">
    <citation type="submission" date="2019-03" db="EMBL/GenBank/DDBJ databases">
        <title>Dyadobacter AR-3-6 sp. nov., isolated from arctic soil.</title>
        <authorList>
            <person name="Chaudhary D.K."/>
        </authorList>
    </citation>
    <scope>NUCLEOTIDE SEQUENCE [LARGE SCALE GENOMIC DNA]</scope>
    <source>
        <strain evidence="3 4">AR-3-6</strain>
    </source>
</reference>
<keyword evidence="4" id="KW-1185">Reference proteome</keyword>
<sequence length="383" mass="43014">MSWLKPLTLLWKQPRRTMLRRWLFLFHLYAGLILGLIITVVSFTGSLIVYKPEIEKAMISEISGVVPLENTVSLDTLYALVQAYHPGDNLQSVAMYGGKTAAWNFRCVPAGGGRVQIYVDQYRGKILGQEDFSNSFFQWIYDLHADLLGGKNGRIVNGIFGLLFAVICLSGLLIWWPGAGRIKKGFTYNKNASWKGKNYDLHKLLGLYSALLLVLVAVTGAYFPFKEQYNSISAWITGTAHTIPSPKLAETDSTVADASYELVYQNAGKAAPDAENSLLRFPQKPQENFSMRKLSKGDLGRIGDTFVYLHRYTGKVIRVRFWDDLPAGVKLTESMFPLHFGTFGGHFTRVVWLFLGLAPGVLYFSGFGIWYNRVILKKIKVKG</sequence>
<name>A0A4R5E0Q8_9BACT</name>
<feature type="transmembrane region" description="Helical" evidence="1">
    <location>
        <begin position="205"/>
        <end position="225"/>
    </location>
</feature>
<evidence type="ECO:0000256" key="1">
    <source>
        <dbReference type="SAM" id="Phobius"/>
    </source>
</evidence>